<feature type="transmembrane region" description="Helical" evidence="1">
    <location>
        <begin position="33"/>
        <end position="61"/>
    </location>
</feature>
<keyword evidence="1" id="KW-1133">Transmembrane helix</keyword>
<evidence type="ECO:0000313" key="3">
    <source>
        <dbReference type="Proteomes" id="UP000826725"/>
    </source>
</evidence>
<proteinExistence type="predicted"/>
<dbReference type="KEGG" id="dbk:DGMP_03680"/>
<keyword evidence="3" id="KW-1185">Reference proteome</keyword>
<protein>
    <recommendedName>
        <fullName evidence="4">Rod shape-determining protein MreD</fullName>
    </recommendedName>
</protein>
<organism evidence="2 3">
    <name type="scientific">Desulfomarina profundi</name>
    <dbReference type="NCBI Taxonomy" id="2772557"/>
    <lineage>
        <taxon>Bacteria</taxon>
        <taxon>Pseudomonadati</taxon>
        <taxon>Thermodesulfobacteriota</taxon>
        <taxon>Desulfobulbia</taxon>
        <taxon>Desulfobulbales</taxon>
        <taxon>Desulfobulbaceae</taxon>
        <taxon>Desulfomarina</taxon>
    </lineage>
</organism>
<feature type="transmembrane region" description="Helical" evidence="1">
    <location>
        <begin position="137"/>
        <end position="158"/>
    </location>
</feature>
<feature type="transmembrane region" description="Helical" evidence="1">
    <location>
        <begin position="67"/>
        <end position="87"/>
    </location>
</feature>
<reference evidence="2" key="1">
    <citation type="submission" date="2020-09" db="EMBL/GenBank/DDBJ databases">
        <title>Desulfogranum mesoprofundum gen. nov., sp. nov., a novel mesophilic, sulfate-reducing chemolithoautotroph isolated from a deep-sea hydrothermal vent chimney in the Suiyo Seamount.</title>
        <authorList>
            <person name="Hashimoto Y."/>
            <person name="Nakagawa S."/>
        </authorList>
    </citation>
    <scope>NUCLEOTIDE SEQUENCE</scope>
    <source>
        <strain evidence="2">KT2</strain>
    </source>
</reference>
<evidence type="ECO:0000256" key="1">
    <source>
        <dbReference type="SAM" id="Phobius"/>
    </source>
</evidence>
<feature type="transmembrane region" description="Helical" evidence="1">
    <location>
        <begin position="6"/>
        <end position="26"/>
    </location>
</feature>
<dbReference type="AlphaFoldDB" id="A0A8D5JN25"/>
<dbReference type="EMBL" id="AP024086">
    <property type="protein sequence ID" value="BCL59675.1"/>
    <property type="molecule type" value="Genomic_DNA"/>
</dbReference>
<keyword evidence="1" id="KW-0812">Transmembrane</keyword>
<name>A0A8D5JN25_9BACT</name>
<keyword evidence="1" id="KW-0472">Membrane</keyword>
<sequence length="176" mass="20153">MLLFLFWILGVVLIVLQTTVLQTVSYETGTPDLVFILVAFTGYRFAWIPGIILAFSIGWIMDIVAGIHLGFYPLLCLLTFASLKFLTSNSPVKESMYQIPLVGASFFLIQMFFYFVYSLTLPEVLPEWSWALTSKRTALVIVAAMPLFILFNALFEFVQKRKIRSKPFRRRSSESL</sequence>
<feature type="transmembrane region" description="Helical" evidence="1">
    <location>
        <begin position="99"/>
        <end position="117"/>
    </location>
</feature>
<gene>
    <name evidence="2" type="ORF">DGMP_03680</name>
</gene>
<accession>A0A8D5JN25</accession>
<evidence type="ECO:0000313" key="2">
    <source>
        <dbReference type="EMBL" id="BCL59675.1"/>
    </source>
</evidence>
<dbReference type="RefSeq" id="WP_228855876.1">
    <property type="nucleotide sequence ID" value="NZ_AP024086.1"/>
</dbReference>
<evidence type="ECO:0008006" key="4">
    <source>
        <dbReference type="Google" id="ProtNLM"/>
    </source>
</evidence>
<dbReference type="Proteomes" id="UP000826725">
    <property type="component" value="Chromosome"/>
</dbReference>